<evidence type="ECO:0000313" key="3">
    <source>
        <dbReference type="Proteomes" id="UP000681340"/>
    </source>
</evidence>
<keyword evidence="1" id="KW-1133">Transmembrane helix</keyword>
<gene>
    <name evidence="2" type="ORF">Aau02nite_05620</name>
</gene>
<sequence length="90" mass="9433">MTPPPYYGQQPPAAPGNDKVTLWGVLGIVFAFCCWPLGIVFGVLSLLEARKVGKKPTLAYVTFGVIVLALVINIILAATGALGDIMSSNS</sequence>
<feature type="transmembrane region" description="Helical" evidence="1">
    <location>
        <begin position="20"/>
        <end position="46"/>
    </location>
</feature>
<organism evidence="2 3">
    <name type="scientific">Actinoplanes auranticolor</name>
    <dbReference type="NCBI Taxonomy" id="47988"/>
    <lineage>
        <taxon>Bacteria</taxon>
        <taxon>Bacillati</taxon>
        <taxon>Actinomycetota</taxon>
        <taxon>Actinomycetes</taxon>
        <taxon>Micromonosporales</taxon>
        <taxon>Micromonosporaceae</taxon>
        <taxon>Actinoplanes</taxon>
    </lineage>
</organism>
<evidence type="ECO:0000256" key="1">
    <source>
        <dbReference type="SAM" id="Phobius"/>
    </source>
</evidence>
<dbReference type="RefSeq" id="WP_212986705.1">
    <property type="nucleotide sequence ID" value="NZ_BAABEA010000003.1"/>
</dbReference>
<proteinExistence type="predicted"/>
<dbReference type="AlphaFoldDB" id="A0A919VIG7"/>
<protein>
    <recommendedName>
        <fullName evidence="4">DUF4190 domain-containing protein</fullName>
    </recommendedName>
</protein>
<evidence type="ECO:0000313" key="2">
    <source>
        <dbReference type="EMBL" id="GIM63676.1"/>
    </source>
</evidence>
<keyword evidence="1" id="KW-0472">Membrane</keyword>
<keyword evidence="3" id="KW-1185">Reference proteome</keyword>
<name>A0A919VIG7_9ACTN</name>
<accession>A0A919VIG7</accession>
<reference evidence="2" key="1">
    <citation type="submission" date="2021-03" db="EMBL/GenBank/DDBJ databases">
        <title>Whole genome shotgun sequence of Actinoplanes auranticolor NBRC 12245.</title>
        <authorList>
            <person name="Komaki H."/>
            <person name="Tamura T."/>
        </authorList>
    </citation>
    <scope>NUCLEOTIDE SEQUENCE</scope>
    <source>
        <strain evidence="2">NBRC 12245</strain>
    </source>
</reference>
<dbReference type="Proteomes" id="UP000681340">
    <property type="component" value="Unassembled WGS sequence"/>
</dbReference>
<dbReference type="EMBL" id="BOQL01000005">
    <property type="protein sequence ID" value="GIM63676.1"/>
    <property type="molecule type" value="Genomic_DNA"/>
</dbReference>
<evidence type="ECO:0008006" key="4">
    <source>
        <dbReference type="Google" id="ProtNLM"/>
    </source>
</evidence>
<keyword evidence="1" id="KW-0812">Transmembrane</keyword>
<comment type="caution">
    <text evidence="2">The sequence shown here is derived from an EMBL/GenBank/DDBJ whole genome shotgun (WGS) entry which is preliminary data.</text>
</comment>
<feature type="transmembrane region" description="Helical" evidence="1">
    <location>
        <begin position="58"/>
        <end position="82"/>
    </location>
</feature>